<dbReference type="EMBL" id="HG916855">
    <property type="protein sequence ID" value="CDM62545.1"/>
    <property type="molecule type" value="Genomic_DNA"/>
</dbReference>
<dbReference type="AlphaFoldDB" id="W6RQW6"/>
<dbReference type="KEGG" id="rhl:LPU83_pLPU83d_1175"/>
<keyword evidence="3" id="KW-0614">Plasmid</keyword>
<dbReference type="PANTHER" id="PTHR43157:SF31">
    <property type="entry name" value="PHOSPHATIDYLINOSITOL-GLYCAN BIOSYNTHESIS CLASS F PROTEIN"/>
    <property type="match status" value="1"/>
</dbReference>
<reference evidence="3" key="1">
    <citation type="submission" date="2013-11" db="EMBL/GenBank/DDBJ databases">
        <title>Draft genome sequence of the broad-host-range Rhizobium sp. LPU83 strain, a member of the low-genetic diversity Oregon-like Rhizobium sp. group.</title>
        <authorList>
            <person name="Wibberg D."/>
            <person name="Puehler A."/>
            <person name="Schlueter A."/>
        </authorList>
    </citation>
    <scope>NUCLEOTIDE SEQUENCE [LARGE SCALE GENOMIC DNA]</scope>
    <source>
        <strain evidence="3">LPU83</strain>
        <plasmid evidence="3">pLPU83d</plasmid>
    </source>
</reference>
<keyword evidence="1" id="KW-0560">Oxidoreductase</keyword>
<dbReference type="InterPro" id="IPR036291">
    <property type="entry name" value="NAD(P)-bd_dom_sf"/>
</dbReference>
<dbReference type="Pfam" id="PF00106">
    <property type="entry name" value="adh_short"/>
    <property type="match status" value="1"/>
</dbReference>
<dbReference type="PANTHER" id="PTHR43157">
    <property type="entry name" value="PHOSPHATIDYLINOSITOL-GLYCAN BIOSYNTHESIS CLASS F PROTEIN-RELATED"/>
    <property type="match status" value="1"/>
</dbReference>
<comment type="similarity">
    <text evidence="2">Belongs to the short-chain dehydrogenases/reductases (SDR) family.</text>
</comment>
<protein>
    <submittedName>
        <fullName evidence="3">Short-chain dehydrogenase/reductase SDR</fullName>
    </submittedName>
</protein>
<keyword evidence="4" id="KW-1185">Reference proteome</keyword>
<name>W6RQW6_9HYPH</name>
<evidence type="ECO:0000256" key="2">
    <source>
        <dbReference type="RuleBase" id="RU000363"/>
    </source>
</evidence>
<dbReference type="Gene3D" id="3.40.50.720">
    <property type="entry name" value="NAD(P)-binding Rossmann-like Domain"/>
    <property type="match status" value="1"/>
</dbReference>
<dbReference type="PRINTS" id="PR00081">
    <property type="entry name" value="GDHRDH"/>
</dbReference>
<dbReference type="SUPFAM" id="SSF51735">
    <property type="entry name" value="NAD(P)-binding Rossmann-fold domains"/>
    <property type="match status" value="1"/>
</dbReference>
<dbReference type="InterPro" id="IPR002347">
    <property type="entry name" value="SDR_fam"/>
</dbReference>
<dbReference type="RefSeq" id="WP_024315145.1">
    <property type="nucleotide sequence ID" value="NZ_HG916855.1"/>
</dbReference>
<dbReference type="GO" id="GO:0016491">
    <property type="term" value="F:oxidoreductase activity"/>
    <property type="evidence" value="ECO:0007669"/>
    <property type="project" value="UniProtKB-KW"/>
</dbReference>
<geneLocation type="plasmid" evidence="3 4">
    <name>pLPU83d</name>
</geneLocation>
<dbReference type="PATRIC" id="fig|348824.6.peg.6882"/>
<evidence type="ECO:0000256" key="1">
    <source>
        <dbReference type="ARBA" id="ARBA00023002"/>
    </source>
</evidence>
<dbReference type="PRINTS" id="PR00080">
    <property type="entry name" value="SDRFAMILY"/>
</dbReference>
<dbReference type="Proteomes" id="UP000019443">
    <property type="component" value="Plasmid pLPU83d"/>
</dbReference>
<evidence type="ECO:0000313" key="4">
    <source>
        <dbReference type="Proteomes" id="UP000019443"/>
    </source>
</evidence>
<dbReference type="HOGENOM" id="CLU_010194_44_5_5"/>
<accession>W6RQW6</accession>
<proteinExistence type="inferred from homology"/>
<organism evidence="3 4">
    <name type="scientific">Rhizobium favelukesii</name>
    <dbReference type="NCBI Taxonomy" id="348824"/>
    <lineage>
        <taxon>Bacteria</taxon>
        <taxon>Pseudomonadati</taxon>
        <taxon>Pseudomonadota</taxon>
        <taxon>Alphaproteobacteria</taxon>
        <taxon>Hyphomicrobiales</taxon>
        <taxon>Rhizobiaceae</taxon>
        <taxon>Rhizobium/Agrobacterium group</taxon>
        <taxon>Rhizobium</taxon>
    </lineage>
</organism>
<gene>
    <name evidence="3" type="ORF">LPU83_pLPU83d_1175</name>
</gene>
<evidence type="ECO:0000313" key="3">
    <source>
        <dbReference type="EMBL" id="CDM62545.1"/>
    </source>
</evidence>
<sequence length="291" mass="31454">MSYPKTVVMTGATNGIGRIAAIKLAGMGNHLILIARNQAKAEAMRLDILQTIPDARIDFFYADFTRLSTVAEAARAIGAKYERIDVLINNAGIHAFKQRVTSDGFPEMVSVNYIAPWLLTAKLSDRLVASAPSRIVTVASEASRRSKGLTPDADLHDITPFTRLGSSAIYGRTKLMDVMFSMELARRLASTGVTANCLDPGFNVTGLGRELSFAAPLERFLNFLRVGDPNRGAGIIIALAMARIFAEVTGGYFSVKNAAPLILKAPGGDVDARRRLWDSTARAVEAFDVSF</sequence>